<dbReference type="GO" id="GO:0016705">
    <property type="term" value="F:oxidoreductase activity, acting on paired donors, with incorporation or reduction of molecular oxygen"/>
    <property type="evidence" value="ECO:0007669"/>
    <property type="project" value="InterPro"/>
</dbReference>
<keyword evidence="12" id="KW-1185">Reference proteome</keyword>
<keyword evidence="4 8" id="KW-0479">Metal-binding</keyword>
<dbReference type="PANTHER" id="PTHR47955">
    <property type="entry name" value="CYTOCHROME P450 FAMILY 71 PROTEIN"/>
    <property type="match status" value="1"/>
</dbReference>
<comment type="caution">
    <text evidence="11">The sequence shown here is derived from an EMBL/GenBank/DDBJ whole genome shotgun (WGS) entry which is preliminary data.</text>
</comment>
<keyword evidence="6 8" id="KW-0408">Iron</keyword>
<gene>
    <name evidence="11" type="ORF">CXB51_000468</name>
</gene>
<dbReference type="GO" id="GO:0020037">
    <property type="term" value="F:heme binding"/>
    <property type="evidence" value="ECO:0007669"/>
    <property type="project" value="InterPro"/>
</dbReference>
<evidence type="ECO:0000313" key="11">
    <source>
        <dbReference type="EMBL" id="KAG8502822.1"/>
    </source>
</evidence>
<name>A0A8J6D8Y2_9ROSI</name>
<evidence type="ECO:0000256" key="8">
    <source>
        <dbReference type="PIRSR" id="PIRSR602401-1"/>
    </source>
</evidence>
<dbReference type="PANTHER" id="PTHR47955:SF8">
    <property type="entry name" value="CYTOCHROME P450 71D11-LIKE"/>
    <property type="match status" value="1"/>
</dbReference>
<keyword evidence="5 9" id="KW-0560">Oxidoreductase</keyword>
<evidence type="ECO:0000256" key="3">
    <source>
        <dbReference type="ARBA" id="ARBA00022617"/>
    </source>
</evidence>
<evidence type="ECO:0000256" key="10">
    <source>
        <dbReference type="SAM" id="Phobius"/>
    </source>
</evidence>
<keyword evidence="10" id="KW-0812">Transmembrane</keyword>
<accession>A0A8J6D8Y2</accession>
<evidence type="ECO:0008006" key="13">
    <source>
        <dbReference type="Google" id="ProtNLM"/>
    </source>
</evidence>
<evidence type="ECO:0000256" key="6">
    <source>
        <dbReference type="ARBA" id="ARBA00023004"/>
    </source>
</evidence>
<evidence type="ECO:0000256" key="4">
    <source>
        <dbReference type="ARBA" id="ARBA00022723"/>
    </source>
</evidence>
<dbReference type="Proteomes" id="UP000701853">
    <property type="component" value="Chromosome 1"/>
</dbReference>
<dbReference type="Gene3D" id="1.10.630.10">
    <property type="entry name" value="Cytochrome P450"/>
    <property type="match status" value="1"/>
</dbReference>
<keyword evidence="3 8" id="KW-0349">Heme</keyword>
<proteinExistence type="inferred from homology"/>
<dbReference type="GO" id="GO:0005506">
    <property type="term" value="F:iron ion binding"/>
    <property type="evidence" value="ECO:0007669"/>
    <property type="project" value="InterPro"/>
</dbReference>
<dbReference type="PROSITE" id="PS00086">
    <property type="entry name" value="CYTOCHROME_P450"/>
    <property type="match status" value="1"/>
</dbReference>
<evidence type="ECO:0000256" key="5">
    <source>
        <dbReference type="ARBA" id="ARBA00023002"/>
    </source>
</evidence>
<dbReference type="PRINTS" id="PR00463">
    <property type="entry name" value="EP450I"/>
</dbReference>
<evidence type="ECO:0000256" key="2">
    <source>
        <dbReference type="ARBA" id="ARBA00010617"/>
    </source>
</evidence>
<sequence length="487" mass="55475">MEFQFPCVPLITFLIFFFAVVRILKISSKAKKPNLNKLPPGPWKLPLIGNLHQLITSFPHHTLRDLSNKYGALMQLQLGEVPTVVISSARVAEQVFKTHDTIFSQRPHVLACEVMSYNCKAIIFTPYGNYWKQMRKIYIMELLSPTRVQSFQSIRTEEVTDFIKSIALSEGSAINLSEKIFSLSYGITAKAAFGKKTKSQEEFMRIIKETTKLSGAICLADMYPSSGVLKLMSGTRIKAEKLHQGSDKILENIVNEHKEKRNKTDHQGVEADLVDVLLQLQLQDDLEFPLGNNSIKAVMKDIFAAGSETSATTVEWAMSELLKNPKLMKKAQNEELKFLRLLVKETLRLHPPTLLILRQCRENCVINGYEIAAKAEVLVNAWAIQRDPFYWKDAEEFHPERFSENSMDFRGTNFEYIPFGAGRRICPGSLFGVHGIELPLASLLYHFDWKLPNGMKFEDLEMTESFGLTARRKDDLFLIPVPYCTLK</sequence>
<keyword evidence="7 9" id="KW-0503">Monooxygenase</keyword>
<dbReference type="GO" id="GO:0004497">
    <property type="term" value="F:monooxygenase activity"/>
    <property type="evidence" value="ECO:0007669"/>
    <property type="project" value="UniProtKB-KW"/>
</dbReference>
<keyword evidence="10" id="KW-1133">Transmembrane helix</keyword>
<feature type="transmembrane region" description="Helical" evidence="10">
    <location>
        <begin position="6"/>
        <end position="24"/>
    </location>
</feature>
<dbReference type="InterPro" id="IPR001128">
    <property type="entry name" value="Cyt_P450"/>
</dbReference>
<comment type="similarity">
    <text evidence="2 9">Belongs to the cytochrome P450 family.</text>
</comment>
<dbReference type="Pfam" id="PF00067">
    <property type="entry name" value="p450"/>
    <property type="match status" value="1"/>
</dbReference>
<dbReference type="OrthoDB" id="1055148at2759"/>
<dbReference type="SUPFAM" id="SSF48264">
    <property type="entry name" value="Cytochrome P450"/>
    <property type="match status" value="1"/>
</dbReference>
<reference evidence="11 12" key="1">
    <citation type="journal article" date="2021" name="bioRxiv">
        <title>The Gossypium anomalum genome as a resource for cotton improvement and evolutionary analysis of hybrid incompatibility.</title>
        <authorList>
            <person name="Grover C.E."/>
            <person name="Yuan D."/>
            <person name="Arick M.A."/>
            <person name="Miller E.R."/>
            <person name="Hu G."/>
            <person name="Peterson D.G."/>
            <person name="Wendel J.F."/>
            <person name="Udall J.A."/>
        </authorList>
    </citation>
    <scope>NUCLEOTIDE SEQUENCE [LARGE SCALE GENOMIC DNA]</scope>
    <source>
        <strain evidence="11">JFW-Udall</strain>
        <tissue evidence="11">Leaf</tissue>
    </source>
</reference>
<evidence type="ECO:0000256" key="9">
    <source>
        <dbReference type="RuleBase" id="RU000461"/>
    </source>
</evidence>
<evidence type="ECO:0000256" key="1">
    <source>
        <dbReference type="ARBA" id="ARBA00001971"/>
    </source>
</evidence>
<keyword evidence="10" id="KW-0472">Membrane</keyword>
<dbReference type="FunFam" id="1.10.630.10:FF:000043">
    <property type="entry name" value="Cytochrome P450 99A2"/>
    <property type="match status" value="1"/>
</dbReference>
<feature type="binding site" description="axial binding residue" evidence="8">
    <location>
        <position position="426"/>
    </location>
    <ligand>
        <name>heme</name>
        <dbReference type="ChEBI" id="CHEBI:30413"/>
    </ligand>
    <ligandPart>
        <name>Fe</name>
        <dbReference type="ChEBI" id="CHEBI:18248"/>
    </ligandPart>
</feature>
<comment type="cofactor">
    <cofactor evidence="1 8">
        <name>heme</name>
        <dbReference type="ChEBI" id="CHEBI:30413"/>
    </cofactor>
</comment>
<evidence type="ECO:0000313" key="12">
    <source>
        <dbReference type="Proteomes" id="UP000701853"/>
    </source>
</evidence>
<dbReference type="InterPro" id="IPR002401">
    <property type="entry name" value="Cyt_P450_E_grp-I"/>
</dbReference>
<organism evidence="11 12">
    <name type="scientific">Gossypium anomalum</name>
    <dbReference type="NCBI Taxonomy" id="47600"/>
    <lineage>
        <taxon>Eukaryota</taxon>
        <taxon>Viridiplantae</taxon>
        <taxon>Streptophyta</taxon>
        <taxon>Embryophyta</taxon>
        <taxon>Tracheophyta</taxon>
        <taxon>Spermatophyta</taxon>
        <taxon>Magnoliopsida</taxon>
        <taxon>eudicotyledons</taxon>
        <taxon>Gunneridae</taxon>
        <taxon>Pentapetalae</taxon>
        <taxon>rosids</taxon>
        <taxon>malvids</taxon>
        <taxon>Malvales</taxon>
        <taxon>Malvaceae</taxon>
        <taxon>Malvoideae</taxon>
        <taxon>Gossypium</taxon>
    </lineage>
</organism>
<dbReference type="PRINTS" id="PR00385">
    <property type="entry name" value="P450"/>
</dbReference>
<dbReference type="CDD" id="cd11072">
    <property type="entry name" value="CYP71-like"/>
    <property type="match status" value="1"/>
</dbReference>
<dbReference type="InterPro" id="IPR036396">
    <property type="entry name" value="Cyt_P450_sf"/>
</dbReference>
<evidence type="ECO:0000256" key="7">
    <source>
        <dbReference type="ARBA" id="ARBA00023033"/>
    </source>
</evidence>
<protein>
    <recommendedName>
        <fullName evidence="13">Cytochrome P450</fullName>
    </recommendedName>
</protein>
<dbReference type="AlphaFoldDB" id="A0A8J6D8Y2"/>
<dbReference type="InterPro" id="IPR017972">
    <property type="entry name" value="Cyt_P450_CS"/>
</dbReference>
<dbReference type="EMBL" id="JAHUZN010000001">
    <property type="protein sequence ID" value="KAG8502822.1"/>
    <property type="molecule type" value="Genomic_DNA"/>
</dbReference>